<evidence type="ECO:0000256" key="3">
    <source>
        <dbReference type="ARBA" id="ARBA00022578"/>
    </source>
</evidence>
<evidence type="ECO:0000256" key="4">
    <source>
        <dbReference type="ARBA" id="ARBA00023125"/>
    </source>
</evidence>
<dbReference type="PANTHER" id="PTHR33217">
    <property type="entry name" value="TRANSPOSASE FOR INSERTION SEQUENCE ELEMENT IS1081"/>
    <property type="match status" value="1"/>
</dbReference>
<comment type="caution">
    <text evidence="8">The sequence shown here is derived from an EMBL/GenBank/DDBJ whole genome shotgun (WGS) entry which is preliminary data.</text>
</comment>
<dbReference type="AlphaFoldDB" id="A0AAD2GLD9"/>
<name>A0AAD2GLD9_ECOLX</name>
<evidence type="ECO:0000256" key="7">
    <source>
        <dbReference type="SAM" id="MobiDB-lite"/>
    </source>
</evidence>
<keyword evidence="5 6" id="KW-0233">DNA recombination</keyword>
<keyword evidence="3 6" id="KW-0815">Transposition</keyword>
<evidence type="ECO:0000256" key="6">
    <source>
        <dbReference type="RuleBase" id="RU365089"/>
    </source>
</evidence>
<dbReference type="GO" id="GO:0006313">
    <property type="term" value="P:DNA transposition"/>
    <property type="evidence" value="ECO:0007669"/>
    <property type="project" value="UniProtKB-UniRule"/>
</dbReference>
<evidence type="ECO:0000256" key="1">
    <source>
        <dbReference type="ARBA" id="ARBA00002190"/>
    </source>
</evidence>
<proteinExistence type="inferred from homology"/>
<dbReference type="GO" id="GO:0003677">
    <property type="term" value="F:DNA binding"/>
    <property type="evidence" value="ECO:0007669"/>
    <property type="project" value="UniProtKB-UniRule"/>
</dbReference>
<dbReference type="PANTHER" id="PTHR33217:SF5">
    <property type="entry name" value="MUTATOR FAMILY TRANSPOSASE"/>
    <property type="match status" value="1"/>
</dbReference>
<feature type="region of interest" description="Disordered" evidence="7">
    <location>
        <begin position="46"/>
        <end position="89"/>
    </location>
</feature>
<dbReference type="EMBL" id="CAUZHL010000005">
    <property type="protein sequence ID" value="CAK1214168.1"/>
    <property type="molecule type" value="Genomic_DNA"/>
</dbReference>
<evidence type="ECO:0000313" key="9">
    <source>
        <dbReference type="Proteomes" id="UP001190091"/>
    </source>
</evidence>
<organism evidence="8 9">
    <name type="scientific">Escherichia coli</name>
    <dbReference type="NCBI Taxonomy" id="562"/>
    <lineage>
        <taxon>Bacteria</taxon>
        <taxon>Pseudomonadati</taxon>
        <taxon>Pseudomonadota</taxon>
        <taxon>Gammaproteobacteria</taxon>
        <taxon>Enterobacterales</taxon>
        <taxon>Enterobacteriaceae</taxon>
        <taxon>Escherichia</taxon>
    </lineage>
</organism>
<comment type="function">
    <text evidence="1 6">Required for the transposition of the insertion element.</text>
</comment>
<comment type="similarity">
    <text evidence="2 6">Belongs to the transposase mutator family.</text>
</comment>
<feature type="compositionally biased region" description="Polar residues" evidence="7">
    <location>
        <begin position="54"/>
        <end position="73"/>
    </location>
</feature>
<accession>A0AAD2GLD9</accession>
<keyword evidence="4 6" id="KW-0238">DNA-binding</keyword>
<evidence type="ECO:0000313" key="8">
    <source>
        <dbReference type="EMBL" id="CAK1214168.1"/>
    </source>
</evidence>
<dbReference type="GO" id="GO:0004803">
    <property type="term" value="F:transposase activity"/>
    <property type="evidence" value="ECO:0007669"/>
    <property type="project" value="UniProtKB-UniRule"/>
</dbReference>
<evidence type="ECO:0000256" key="2">
    <source>
        <dbReference type="ARBA" id="ARBA00010961"/>
    </source>
</evidence>
<dbReference type="Proteomes" id="UP001190091">
    <property type="component" value="Unassembled WGS sequence"/>
</dbReference>
<dbReference type="InterPro" id="IPR001207">
    <property type="entry name" value="Transposase_mutator"/>
</dbReference>
<protein>
    <recommendedName>
        <fullName evidence="6">Mutator family transposase</fullName>
    </recommendedName>
</protein>
<keyword evidence="6" id="KW-0814">Transposable element</keyword>
<evidence type="ECO:0000256" key="5">
    <source>
        <dbReference type="ARBA" id="ARBA00023172"/>
    </source>
</evidence>
<reference evidence="8" key="1">
    <citation type="submission" date="2023-10" db="EMBL/GenBank/DDBJ databases">
        <authorList>
            <person name="Leclercq S."/>
        </authorList>
    </citation>
    <scope>NUCLEOTIDE SEQUENCE</scope>
    <source>
        <strain evidence="8">F848</strain>
    </source>
</reference>
<gene>
    <name evidence="8" type="primary">tnpA</name>
    <name evidence="8" type="ORF">FGAF848_39880</name>
</gene>
<dbReference type="Pfam" id="PF00872">
    <property type="entry name" value="Transposase_mut"/>
    <property type="match status" value="1"/>
</dbReference>
<sequence length="263" mass="29306">MDDTQLQALANELAKNLKTPEDLSQFDRLLKKISVEAALNAELTHHLGHEKNQTKSGTNFRNGYSTKTVTTTDGPMELRTPPDRDGSFEPQLVKKNQTRITGMDNQILALYARGMTTREITSAFKEMYDADVSPTLISKVTDAVKEQVSEWQNRPLDALYPIVYLDCIVVKVRHSGSVINKAVFLALGINTDGQKELLDMWLAENEGAKFWLNVLTELKNRGLNDILIAFVDGLKGFPEAINAVYPIKPDTLILGGISTSIWI</sequence>
<dbReference type="NCBIfam" id="NF033543">
    <property type="entry name" value="transpos_IS256"/>
    <property type="match status" value="1"/>
</dbReference>